<dbReference type="InterPro" id="IPR029149">
    <property type="entry name" value="Creatin/AminoP/Spt16_N"/>
</dbReference>
<dbReference type="SUPFAM" id="SSF53092">
    <property type="entry name" value="Creatinase/prolidase N-terminal domain"/>
    <property type="match status" value="1"/>
</dbReference>
<evidence type="ECO:0000259" key="3">
    <source>
        <dbReference type="Pfam" id="PF00557"/>
    </source>
</evidence>
<evidence type="ECO:0000256" key="2">
    <source>
        <dbReference type="ARBA" id="ARBA00022801"/>
    </source>
</evidence>
<proteinExistence type="predicted"/>
<dbReference type="InterPro" id="IPR000587">
    <property type="entry name" value="Creatinase_N"/>
</dbReference>
<dbReference type="PROSITE" id="PS00491">
    <property type="entry name" value="PROLINE_PEPTIDASE"/>
    <property type="match status" value="1"/>
</dbReference>
<accession>A0A6J7PN72</accession>
<dbReference type="AlphaFoldDB" id="A0A6J7PN72"/>
<dbReference type="PANTHER" id="PTHR46112:SF3">
    <property type="entry name" value="AMINOPEPTIDASE YPDF"/>
    <property type="match status" value="1"/>
</dbReference>
<dbReference type="InterPro" id="IPR050659">
    <property type="entry name" value="Peptidase_M24B"/>
</dbReference>
<evidence type="ECO:0000313" key="5">
    <source>
        <dbReference type="EMBL" id="CAB5005935.1"/>
    </source>
</evidence>
<keyword evidence="2" id="KW-0378">Hydrolase</keyword>
<dbReference type="Gene3D" id="3.90.230.10">
    <property type="entry name" value="Creatinase/methionine aminopeptidase superfamily"/>
    <property type="match status" value="1"/>
</dbReference>
<reference evidence="5" key="1">
    <citation type="submission" date="2020-05" db="EMBL/GenBank/DDBJ databases">
        <authorList>
            <person name="Chiriac C."/>
            <person name="Salcher M."/>
            <person name="Ghai R."/>
            <person name="Kavagutti S V."/>
        </authorList>
    </citation>
    <scope>NUCLEOTIDE SEQUENCE</scope>
</reference>
<organism evidence="5">
    <name type="scientific">freshwater metagenome</name>
    <dbReference type="NCBI Taxonomy" id="449393"/>
    <lineage>
        <taxon>unclassified sequences</taxon>
        <taxon>metagenomes</taxon>
        <taxon>ecological metagenomes</taxon>
    </lineage>
</organism>
<sequence length="396" mass="42713">MSVKTLSAIDVSQRIGAARDLVANTDSSSPCVALLVTSGVNIRWLTGFTGSAGMLLMSLRHDAPSYLITDGRYIAQAEQQLRVSNSPVEIIEKRLVKEQLQFVVSKIQENQESASDVCLGIESHDVSVELLQQLEAEVASQRSGAEKLTWTAIQEVFVDLRRSKTPAELERITLAASIADSALQSVVHLLLPGISEVQFCLHLDHAMREMGAQDVSFPSIVAFGENSALPHHRPSRKVLSEDEVVVIDFGALVDGYHSDMTRSFVCTDGSTARGQELLARFDAVKLACEEGGKLVAPGVSAASIDARCREVLAQAGLENELNHGIGHGVGLLIHEAPWINPRSLDVLCENDVVTVEPGAYRMGLGGVRVEDLFIVSSAGHINISRSPKTPYSSLNV</sequence>
<dbReference type="EMBL" id="CAFBPN010000001">
    <property type="protein sequence ID" value="CAB5005935.1"/>
    <property type="molecule type" value="Genomic_DNA"/>
</dbReference>
<dbReference type="Gene3D" id="3.40.350.10">
    <property type="entry name" value="Creatinase/prolidase N-terminal domain"/>
    <property type="match status" value="1"/>
</dbReference>
<keyword evidence="1" id="KW-0479">Metal-binding</keyword>
<feature type="domain" description="Peptidase M24" evidence="3">
    <location>
        <begin position="171"/>
        <end position="376"/>
    </location>
</feature>
<feature type="domain" description="Creatinase N-terminal" evidence="4">
    <location>
        <begin position="32"/>
        <end position="143"/>
    </location>
</feature>
<dbReference type="Pfam" id="PF00557">
    <property type="entry name" value="Peptidase_M24"/>
    <property type="match status" value="1"/>
</dbReference>
<evidence type="ECO:0000313" key="6">
    <source>
        <dbReference type="EMBL" id="CAB5062835.1"/>
    </source>
</evidence>
<name>A0A6J7PN72_9ZZZZ</name>
<dbReference type="GO" id="GO:0046872">
    <property type="term" value="F:metal ion binding"/>
    <property type="evidence" value="ECO:0007669"/>
    <property type="project" value="UniProtKB-KW"/>
</dbReference>
<dbReference type="GO" id="GO:0016787">
    <property type="term" value="F:hydrolase activity"/>
    <property type="evidence" value="ECO:0007669"/>
    <property type="project" value="UniProtKB-KW"/>
</dbReference>
<gene>
    <name evidence="5" type="ORF">UFOPK4098_00013</name>
    <name evidence="6" type="ORF">UFOPK4347_00521</name>
</gene>
<dbReference type="InterPro" id="IPR036005">
    <property type="entry name" value="Creatinase/aminopeptidase-like"/>
</dbReference>
<dbReference type="InterPro" id="IPR001131">
    <property type="entry name" value="Peptidase_M24B_aminopep-P_CS"/>
</dbReference>
<dbReference type="SUPFAM" id="SSF55920">
    <property type="entry name" value="Creatinase/aminopeptidase"/>
    <property type="match status" value="1"/>
</dbReference>
<evidence type="ECO:0000256" key="1">
    <source>
        <dbReference type="ARBA" id="ARBA00022723"/>
    </source>
</evidence>
<dbReference type="InterPro" id="IPR000994">
    <property type="entry name" value="Pept_M24"/>
</dbReference>
<dbReference type="EMBL" id="CAFBQU010000009">
    <property type="protein sequence ID" value="CAB5062835.1"/>
    <property type="molecule type" value="Genomic_DNA"/>
</dbReference>
<evidence type="ECO:0000259" key="4">
    <source>
        <dbReference type="Pfam" id="PF01321"/>
    </source>
</evidence>
<protein>
    <submittedName>
        <fullName evidence="5">Unannotated protein</fullName>
    </submittedName>
</protein>
<dbReference type="Pfam" id="PF01321">
    <property type="entry name" value="Creatinase_N"/>
    <property type="match status" value="1"/>
</dbReference>
<dbReference type="PANTHER" id="PTHR46112">
    <property type="entry name" value="AMINOPEPTIDASE"/>
    <property type="match status" value="1"/>
</dbReference>